<dbReference type="GO" id="GO:0005694">
    <property type="term" value="C:chromosome"/>
    <property type="evidence" value="ECO:0007669"/>
    <property type="project" value="UniProtKB-SubCell"/>
</dbReference>
<dbReference type="Gene3D" id="2.170.270.10">
    <property type="entry name" value="SET domain"/>
    <property type="match status" value="1"/>
</dbReference>
<evidence type="ECO:0000256" key="9">
    <source>
        <dbReference type="ARBA" id="ARBA00022833"/>
    </source>
</evidence>
<dbReference type="Pfam" id="PF00856">
    <property type="entry name" value="SET"/>
    <property type="match status" value="1"/>
</dbReference>
<keyword evidence="3" id="KW-0158">Chromosome</keyword>
<feature type="domain" description="CW-type" evidence="14">
    <location>
        <begin position="1110"/>
        <end position="1164"/>
    </location>
</feature>
<reference evidence="16" key="1">
    <citation type="submission" date="2015-07" db="EMBL/GenBank/DDBJ databases">
        <title>Transcriptome Assembly of Anthurium amnicola.</title>
        <authorList>
            <person name="Suzuki J."/>
        </authorList>
    </citation>
    <scope>NUCLEOTIDE SEQUENCE</scope>
</reference>
<organism evidence="16">
    <name type="scientific">Anthurium amnicola</name>
    <dbReference type="NCBI Taxonomy" id="1678845"/>
    <lineage>
        <taxon>Eukaryota</taxon>
        <taxon>Viridiplantae</taxon>
        <taxon>Streptophyta</taxon>
        <taxon>Embryophyta</taxon>
        <taxon>Tracheophyta</taxon>
        <taxon>Spermatophyta</taxon>
        <taxon>Magnoliopsida</taxon>
        <taxon>Liliopsida</taxon>
        <taxon>Araceae</taxon>
        <taxon>Pothoideae</taxon>
        <taxon>Potheae</taxon>
        <taxon>Anthurium</taxon>
    </lineage>
</organism>
<keyword evidence="7" id="KW-0479">Metal-binding</keyword>
<comment type="subcellular location">
    <subcellularLocation>
        <location evidence="2">Chromosome</location>
    </subcellularLocation>
    <subcellularLocation>
        <location evidence="1">Nucleus</location>
    </subcellularLocation>
</comment>
<feature type="region of interest" description="Disordered" evidence="11">
    <location>
        <begin position="1824"/>
        <end position="1845"/>
    </location>
</feature>
<dbReference type="InterPro" id="IPR050777">
    <property type="entry name" value="SET2_Histone-Lys_MeTrsfase"/>
</dbReference>
<feature type="region of interest" description="Disordered" evidence="11">
    <location>
        <begin position="862"/>
        <end position="899"/>
    </location>
</feature>
<feature type="region of interest" description="Disordered" evidence="11">
    <location>
        <begin position="78"/>
        <end position="100"/>
    </location>
</feature>
<feature type="compositionally biased region" description="Polar residues" evidence="11">
    <location>
        <begin position="2042"/>
        <end position="2056"/>
    </location>
</feature>
<keyword evidence="5 16" id="KW-0808">Transferase</keyword>
<dbReference type="InterPro" id="IPR001214">
    <property type="entry name" value="SET_dom"/>
</dbReference>
<dbReference type="SUPFAM" id="SSF82199">
    <property type="entry name" value="SET domain"/>
    <property type="match status" value="1"/>
</dbReference>
<keyword evidence="10" id="KW-0539">Nucleus</keyword>
<dbReference type="GO" id="GO:0032259">
    <property type="term" value="P:methylation"/>
    <property type="evidence" value="ECO:0007669"/>
    <property type="project" value="UniProtKB-KW"/>
</dbReference>
<dbReference type="InterPro" id="IPR046341">
    <property type="entry name" value="SET_dom_sf"/>
</dbReference>
<feature type="domain" description="AWS" evidence="15">
    <location>
        <begin position="1224"/>
        <end position="1274"/>
    </location>
</feature>
<feature type="region of interest" description="Disordered" evidence="11">
    <location>
        <begin position="961"/>
        <end position="1021"/>
    </location>
</feature>
<dbReference type="Gene3D" id="3.30.40.100">
    <property type="match status" value="1"/>
</dbReference>
<gene>
    <name evidence="16" type="primary">ASHH2_1</name>
    <name evidence="16" type="ORF">g.82110</name>
</gene>
<evidence type="ECO:0000259" key="12">
    <source>
        <dbReference type="PROSITE" id="PS50280"/>
    </source>
</evidence>
<dbReference type="PANTHER" id="PTHR22884">
    <property type="entry name" value="SET DOMAIN PROTEINS"/>
    <property type="match status" value="1"/>
</dbReference>
<dbReference type="GO" id="GO:0046975">
    <property type="term" value="F:histone H3K36 methyltransferase activity"/>
    <property type="evidence" value="ECO:0007669"/>
    <property type="project" value="InterPro"/>
</dbReference>
<feature type="compositionally biased region" description="Polar residues" evidence="11">
    <location>
        <begin position="1527"/>
        <end position="1544"/>
    </location>
</feature>
<dbReference type="SMART" id="SM00570">
    <property type="entry name" value="AWS"/>
    <property type="match status" value="1"/>
</dbReference>
<evidence type="ECO:0000259" key="15">
    <source>
        <dbReference type="PROSITE" id="PS51215"/>
    </source>
</evidence>
<sequence length="2161" mass="235556">RDRQNAPSGEETFLVPFASSHAKQRGEEQEQGGKGRRDRKRRRAEKGACSFRAPHTVIFAAPEMEDIGLGFCGSPASVQGPERGLPSGEGSPQGCTDEGGECEGCEAEASLGMPAFITSGGAGAFELLPDKLNVDEKDPFPSSNREIVERLERLSPCDDDAAVLDLGDVAGASVPMRNKTDDDNESGLGVEKEEGRFSGVVGDPSVGTSNNVLVEESDPLCPSPLRIAVGHKLQISSGIVAGVVGEVVHIEGDKDCKESEVAMVRPPRLATITGLEDGIFHFDMDKYCNESEVAIVRQSRLATDRSSINSSLKPVAEILCNFLPQDTIVTSVSLGRRRMDETHCESLELVQCNNKKDEGTVAEVPCVASNSLEWAIEKPITDIFDELAGEKEVYAPFCSEEKGTYVPSHLEERETVVQVHSENEMCQFSSIKRESCNLAQALPCTAASSCTDNDSENCTSSLPSVADHKGDSITVRISSPCCSSAANCCTHAYSGGKGDLKSVSVSVARRRNPKRAASSRNNQCITKSDPPARLRSSAKKRACAVNICQSVSCGASRRVTKKRCRSWKCARVSVWGALENLLELFKHSGKVSESTNKVSKKVRCHGERRQSTDRIAGTSHRTRAKRAVSTNSVILEHEIDQQVTLAADSCTSLNTDSHACSHSSGVLTVQGLSKSVDGVECISETCGCNARQLSCYCRDMENQVMSYEQHSQNGDKDPESSVTQETSVGNIVTDCLAVHSQVGQEALPEVADGCLQLGPATSPDSAVLHPTAEAGNITNEGATSKSREPSSKAGVAGQIILESESPVQENMHASVLIIPQVPRRKHMRDVKARRSRKVNGKKSGIFEGNRCLTSDTSFAGTSQGPSYAINAEKPLSNSSRRRKKDGSGHRKVTNNIPTGKVSEDVQKCDGFPAEHSFHGISERVCCQRSPKLEKCLENGKLSSMGARTAGLEFIFPENLSSHASDKGHKLHRGAKAGARKSKSTESDSLRHKKQTGGTQKKYNMNNSLSSRKAKQNRLHDQGMEGCQVHAALDAERGGLSHLISRTKKNLTSSNESDQVNILPSDQLRDVDGSNSDDKHASKYAMRSLVASASDDVATKGPGNGLEVQNLHKRAAWVRCDDCHKWRSIPVELADAIDETNCRWTCKDNSDKAFADCTIPQEKTNAEINAELEISDASCEEDFLAEQLNFKASERKPAAALQQSSWVLIKSNMLLHRARKTQMIDEVMVCQCKPPLDGSMGCGDECLNRMLNIECVSGTCPCGNLCSNQQFQKRKYAKFKWFRCGKKGFGLQLLEDVSEGEFLIEYVGEVLDLAAYEERQREYAFRGQKHFYFMTLNGNEVIDACAKGNLGRFINHSCEPNCCTEKWMVNGEVCIGLFAMRDIKKGEEVTFDYNYVRVFGAAAKRCVCGSAECRGYIGGDPLNTEVIVQGDSDEEYPEPVMIFEDGETELGVDNIVSQSSVTDLLHEISVQSSGEASKTSTAGPELGITSQRDDASLGSLSDGQLSAALPLASKSKATLDPFLDDNKCTPTNGDKNLHASKSPQTKSSHFSSVKKKSCSSNKFTMHKGKKTSAIFLTQSSVCHTRHFEGVEEKLNELLDSCGGISKRRDAAKGYLKLLFLTAASGDNVKNEASQSTRDLSLILDALLKTKSRTVLRDIINKNGLQMLHNIMKQKRNSFNKIPILRKLLKVLEHLALRKVLTPEHISNIPSHDGVESFRESIIILTHDDDAQVHQMARNFRDKWLPRTIRKVNLSDRENGWLNSKRAISNWFLPSSLQCCPTQVVRDTDAICVSRSDHVLSPSHGTQAQSGISLFRSELASTSAPSVDMNSAAITKPRKRKTRWDQPSDATHLDLRISSIEVHAGETSAKLTRLATTQPESDLQQISMTEKEAISLSGETISANCLKLQVNDEVPPGFGPPDTNSQPPIQSDISMVHFGPPDANGQSQIQSDVSMIDVEVVAGHPQERYCAQLTVSYGIPLALVEQLAGADAEGGDNHRHLCWAIAPGMPFHPFPPLPPLPRGETNLCPGQSITSEEGREETGPTHSTSSELDSSASIVSGERPSVAAENGAVNQRLAEKMSWSRNGFRKRFSRWNDCRYETFGPPWPRERNGCRFRGSTRNGMPSVAVGSVEKKTGHDFCFTEGVRVDNVPSTFSGLPHQVQ</sequence>
<evidence type="ECO:0000256" key="5">
    <source>
        <dbReference type="ARBA" id="ARBA00022679"/>
    </source>
</evidence>
<name>A0A1D1XPM7_9ARAE</name>
<evidence type="ECO:0000313" key="16">
    <source>
        <dbReference type="EMBL" id="JAT44343.1"/>
    </source>
</evidence>
<feature type="domain" description="SET" evidence="12">
    <location>
        <begin position="1276"/>
        <end position="1393"/>
    </location>
</feature>
<evidence type="ECO:0000256" key="4">
    <source>
        <dbReference type="ARBA" id="ARBA00022603"/>
    </source>
</evidence>
<feature type="compositionally biased region" description="Basic and acidic residues" evidence="11">
    <location>
        <begin position="1066"/>
        <end position="1079"/>
    </location>
</feature>
<dbReference type="FunFam" id="3.30.40.100:FF:000006">
    <property type="entry name" value="Histone-lysine N-methyltransferase"/>
    <property type="match status" value="1"/>
</dbReference>
<keyword evidence="9" id="KW-0862">Zinc</keyword>
<feature type="compositionally biased region" description="Basic and acidic residues" evidence="11">
    <location>
        <begin position="24"/>
        <end position="35"/>
    </location>
</feature>
<feature type="compositionally biased region" description="Polar residues" evidence="11">
    <location>
        <begin position="995"/>
        <end position="1010"/>
    </location>
</feature>
<feature type="region of interest" description="Disordered" evidence="11">
    <location>
        <begin position="1471"/>
        <end position="1499"/>
    </location>
</feature>
<evidence type="ECO:0000256" key="1">
    <source>
        <dbReference type="ARBA" id="ARBA00004123"/>
    </source>
</evidence>
<dbReference type="EMBL" id="GDJX01023593">
    <property type="protein sequence ID" value="JAT44343.1"/>
    <property type="molecule type" value="Transcribed_RNA"/>
</dbReference>
<keyword evidence="6" id="KW-0949">S-adenosyl-L-methionine</keyword>
<dbReference type="GO" id="GO:0008270">
    <property type="term" value="F:zinc ion binding"/>
    <property type="evidence" value="ECO:0007669"/>
    <property type="project" value="UniProtKB-KW"/>
</dbReference>
<feature type="region of interest" description="Disordered" evidence="11">
    <location>
        <begin position="508"/>
        <end position="533"/>
    </location>
</feature>
<accession>A0A1D1XPM7</accession>
<evidence type="ECO:0000259" key="14">
    <source>
        <dbReference type="PROSITE" id="PS51050"/>
    </source>
</evidence>
<dbReference type="InterPro" id="IPR011124">
    <property type="entry name" value="Znf_CW"/>
</dbReference>
<dbReference type="CDD" id="cd19172">
    <property type="entry name" value="SET_SETD2"/>
    <property type="match status" value="1"/>
</dbReference>
<dbReference type="PROSITE" id="PS50280">
    <property type="entry name" value="SET"/>
    <property type="match status" value="1"/>
</dbReference>
<dbReference type="Pfam" id="PF17907">
    <property type="entry name" value="AWS"/>
    <property type="match status" value="1"/>
</dbReference>
<dbReference type="GO" id="GO:0005634">
    <property type="term" value="C:nucleus"/>
    <property type="evidence" value="ECO:0007669"/>
    <property type="project" value="UniProtKB-SubCell"/>
</dbReference>
<feature type="compositionally biased region" description="Basic residues" evidence="11">
    <location>
        <begin position="968"/>
        <end position="981"/>
    </location>
</feature>
<feature type="compositionally biased region" description="Polar residues" evidence="11">
    <location>
        <begin position="1049"/>
        <end position="1063"/>
    </location>
</feature>
<evidence type="ECO:0000256" key="8">
    <source>
        <dbReference type="ARBA" id="ARBA00022771"/>
    </source>
</evidence>
<evidence type="ECO:0000256" key="3">
    <source>
        <dbReference type="ARBA" id="ARBA00022454"/>
    </source>
</evidence>
<dbReference type="FunFam" id="2.170.270.10:FF:000035">
    <property type="entry name" value="Histone-lysine N-methyltransferase"/>
    <property type="match status" value="1"/>
</dbReference>
<feature type="region of interest" description="Disordered" evidence="11">
    <location>
        <begin position="1049"/>
        <end position="1079"/>
    </location>
</feature>
<evidence type="ECO:0000256" key="10">
    <source>
        <dbReference type="ARBA" id="ARBA00023242"/>
    </source>
</evidence>
<evidence type="ECO:0000256" key="2">
    <source>
        <dbReference type="ARBA" id="ARBA00004286"/>
    </source>
</evidence>
<dbReference type="InterPro" id="IPR003616">
    <property type="entry name" value="Post-SET_dom"/>
</dbReference>
<protein>
    <submittedName>
        <fullName evidence="16">Histone-lysine N-methyltransferase ASHH2</fullName>
    </submittedName>
</protein>
<dbReference type="Pfam" id="PF07496">
    <property type="entry name" value="zf-CW"/>
    <property type="match status" value="1"/>
</dbReference>
<evidence type="ECO:0000256" key="11">
    <source>
        <dbReference type="SAM" id="MobiDB-lite"/>
    </source>
</evidence>
<keyword evidence="8" id="KW-0863">Zinc-finger</keyword>
<dbReference type="PROSITE" id="PS50868">
    <property type="entry name" value="POST_SET"/>
    <property type="match status" value="1"/>
</dbReference>
<feature type="region of interest" description="Disordered" evidence="11">
    <location>
        <begin position="1521"/>
        <end position="1552"/>
    </location>
</feature>
<feature type="domain" description="Post-SET" evidence="13">
    <location>
        <begin position="1401"/>
        <end position="1417"/>
    </location>
</feature>
<evidence type="ECO:0000256" key="6">
    <source>
        <dbReference type="ARBA" id="ARBA00022691"/>
    </source>
</evidence>
<proteinExistence type="predicted"/>
<dbReference type="PROSITE" id="PS51050">
    <property type="entry name" value="ZF_CW"/>
    <property type="match status" value="1"/>
</dbReference>
<dbReference type="SMART" id="SM00317">
    <property type="entry name" value="SET"/>
    <property type="match status" value="1"/>
</dbReference>
<feature type="region of interest" description="Disordered" evidence="11">
    <location>
        <begin position="2013"/>
        <end position="2068"/>
    </location>
</feature>
<feature type="compositionally biased region" description="Basic residues" evidence="11">
    <location>
        <begin position="879"/>
        <end position="892"/>
    </location>
</feature>
<feature type="region of interest" description="Disordered" evidence="11">
    <location>
        <begin position="826"/>
        <end position="846"/>
    </location>
</feature>
<evidence type="ECO:0000256" key="7">
    <source>
        <dbReference type="ARBA" id="ARBA00022723"/>
    </source>
</evidence>
<dbReference type="PROSITE" id="PS51215">
    <property type="entry name" value="AWS"/>
    <property type="match status" value="1"/>
</dbReference>
<feature type="compositionally biased region" description="Polar residues" evidence="11">
    <location>
        <begin position="1471"/>
        <end position="1481"/>
    </location>
</feature>
<feature type="region of interest" description="Disordered" evidence="11">
    <location>
        <begin position="609"/>
        <end position="628"/>
    </location>
</feature>
<evidence type="ECO:0000259" key="13">
    <source>
        <dbReference type="PROSITE" id="PS50868"/>
    </source>
</evidence>
<keyword evidence="4 16" id="KW-0489">Methyltransferase</keyword>
<dbReference type="InterPro" id="IPR044437">
    <property type="entry name" value="SETD2/Set2_SET"/>
</dbReference>
<feature type="compositionally biased region" description="Basic residues" evidence="11">
    <location>
        <begin position="826"/>
        <end position="840"/>
    </location>
</feature>
<feature type="non-terminal residue" evidence="16">
    <location>
        <position position="1"/>
    </location>
</feature>
<dbReference type="InterPro" id="IPR006560">
    <property type="entry name" value="AWS_dom"/>
</dbReference>
<feature type="region of interest" description="Disordered" evidence="11">
    <location>
        <begin position="1"/>
        <end position="48"/>
    </location>
</feature>